<feature type="chain" id="PRO_5032608209" description="CCC domain-containing protein" evidence="1">
    <location>
        <begin position="20"/>
        <end position="180"/>
    </location>
</feature>
<organism evidence="3 4">
    <name type="scientific">Pieris macdunnoughi</name>
    <dbReference type="NCBI Taxonomy" id="345717"/>
    <lineage>
        <taxon>Eukaryota</taxon>
        <taxon>Metazoa</taxon>
        <taxon>Ecdysozoa</taxon>
        <taxon>Arthropoda</taxon>
        <taxon>Hexapoda</taxon>
        <taxon>Insecta</taxon>
        <taxon>Pterygota</taxon>
        <taxon>Neoptera</taxon>
        <taxon>Endopterygota</taxon>
        <taxon>Lepidoptera</taxon>
        <taxon>Glossata</taxon>
        <taxon>Ditrysia</taxon>
        <taxon>Papilionoidea</taxon>
        <taxon>Pieridae</taxon>
        <taxon>Pierinae</taxon>
        <taxon>Pieris</taxon>
    </lineage>
</organism>
<feature type="domain" description="CCC" evidence="2">
    <location>
        <begin position="99"/>
        <end position="163"/>
    </location>
</feature>
<dbReference type="InterPro" id="IPR058250">
    <property type="entry name" value="CCC"/>
</dbReference>
<protein>
    <recommendedName>
        <fullName evidence="2">CCC domain-containing protein</fullName>
    </recommendedName>
</protein>
<keyword evidence="4" id="KW-1185">Reference proteome</keyword>
<dbReference type="EMBL" id="CAJOBZ010000005">
    <property type="protein sequence ID" value="CAF4797537.1"/>
    <property type="molecule type" value="Genomic_DNA"/>
</dbReference>
<gene>
    <name evidence="3" type="ORF">PMACD_LOCUS3247</name>
</gene>
<dbReference type="Proteomes" id="UP000663880">
    <property type="component" value="Unassembled WGS sequence"/>
</dbReference>
<dbReference type="Pfam" id="PF26644">
    <property type="entry name" value="CCC"/>
    <property type="match status" value="1"/>
</dbReference>
<evidence type="ECO:0000313" key="4">
    <source>
        <dbReference type="Proteomes" id="UP000663880"/>
    </source>
</evidence>
<proteinExistence type="predicted"/>
<name>A0A821P0G8_9NEOP</name>
<dbReference type="AlphaFoldDB" id="A0A821P0G8"/>
<evidence type="ECO:0000256" key="1">
    <source>
        <dbReference type="SAM" id="SignalP"/>
    </source>
</evidence>
<reference evidence="3" key="1">
    <citation type="submission" date="2021-02" db="EMBL/GenBank/DDBJ databases">
        <authorList>
            <person name="Steward A R."/>
        </authorList>
    </citation>
    <scope>NUCLEOTIDE SEQUENCE</scope>
</reference>
<evidence type="ECO:0000259" key="2">
    <source>
        <dbReference type="Pfam" id="PF26644"/>
    </source>
</evidence>
<accession>A0A821P0G8</accession>
<comment type="caution">
    <text evidence="3">The sequence shown here is derived from an EMBL/GenBank/DDBJ whole genome shotgun (WGS) entry which is preliminary data.</text>
</comment>
<keyword evidence="1" id="KW-0732">Signal</keyword>
<feature type="signal peptide" evidence="1">
    <location>
        <begin position="1"/>
        <end position="19"/>
    </location>
</feature>
<evidence type="ECO:0000313" key="3">
    <source>
        <dbReference type="EMBL" id="CAF4797537.1"/>
    </source>
</evidence>
<sequence>MNSPITILTISTLLTACNGARPSNYEISRNQIGTAKNGVGYGQYEQYPGQYPIGPGQYPGNQYPGQYPGNQYPGQYPGNQYPGQYPGSHYPGQDGPPGAHPGCPLCDSSVYSYCSHKQTHDSCCCENQAYLPFSCRKTNCNFLHANSCQEYHLITNCCCVDLQKSAAAHVVPVAAVPVVV</sequence>
<dbReference type="OrthoDB" id="8112830at2759"/>